<keyword evidence="3" id="KW-0812">Transmembrane</keyword>
<proteinExistence type="predicted"/>
<evidence type="ECO:0000256" key="2">
    <source>
        <dbReference type="ARBA" id="ARBA00023157"/>
    </source>
</evidence>
<dbReference type="PANTHER" id="PTHR10036">
    <property type="entry name" value="CD59 GLYCOPROTEIN"/>
    <property type="match status" value="1"/>
</dbReference>
<evidence type="ECO:0000256" key="3">
    <source>
        <dbReference type="SAM" id="Phobius"/>
    </source>
</evidence>
<keyword evidence="1" id="KW-0732">Signal</keyword>
<keyword evidence="3" id="KW-0472">Membrane</keyword>
<feature type="domain" description="UPAR/Ly6" evidence="4">
    <location>
        <begin position="155"/>
        <end position="226"/>
    </location>
</feature>
<accession>A0ABQ8MYL5</accession>
<dbReference type="InterPro" id="IPR045860">
    <property type="entry name" value="Snake_toxin-like_sf"/>
</dbReference>
<dbReference type="Gene3D" id="2.10.60.10">
    <property type="entry name" value="CD59"/>
    <property type="match status" value="2"/>
</dbReference>
<dbReference type="Proteomes" id="UP000830375">
    <property type="component" value="Unassembled WGS sequence"/>
</dbReference>
<evidence type="ECO:0000259" key="4">
    <source>
        <dbReference type="Pfam" id="PF00021"/>
    </source>
</evidence>
<feature type="domain" description="UPAR/Ly6" evidence="4">
    <location>
        <begin position="272"/>
        <end position="309"/>
    </location>
</feature>
<dbReference type="EMBL" id="JACTAM010000002">
    <property type="protein sequence ID" value="KAI2667941.1"/>
    <property type="molecule type" value="Genomic_DNA"/>
</dbReference>
<evidence type="ECO:0000313" key="5">
    <source>
        <dbReference type="EMBL" id="KAI2667941.1"/>
    </source>
</evidence>
<dbReference type="InterPro" id="IPR016054">
    <property type="entry name" value="LY6_UPA_recep-like"/>
</dbReference>
<keyword evidence="3" id="KW-1133">Transmembrane helix</keyword>
<reference evidence="5 6" key="1">
    <citation type="submission" date="2022-01" db="EMBL/GenBank/DDBJ databases">
        <title>A high-quality chromosome-level genome assembly of rohu carp, Labeo rohita.</title>
        <authorList>
            <person name="Arick M.A. II"/>
            <person name="Hsu C.-Y."/>
            <person name="Magbanua Z."/>
            <person name="Pechanova O."/>
            <person name="Grover C."/>
            <person name="Miller E."/>
            <person name="Thrash A."/>
            <person name="Ezzel L."/>
            <person name="Alam S."/>
            <person name="Benzie J."/>
            <person name="Hamilton M."/>
            <person name="Karsi A."/>
            <person name="Lawrence M.L."/>
            <person name="Peterson D.G."/>
        </authorList>
    </citation>
    <scope>NUCLEOTIDE SEQUENCE [LARGE SCALE GENOMIC DNA]</scope>
    <source>
        <strain evidence="6">BAU-BD-2019</strain>
        <tissue evidence="5">Blood</tissue>
    </source>
</reference>
<name>A0ABQ8MYL5_LABRO</name>
<sequence>MIRLGLFAEGQRERRQAIRNCRIKVRFHIDIKYRQRNAFTHSNAVQRMKLLILAVVLVLVVTGGSALDCLHCVPEKAGGACKITTVTCPPDKDACAAAKFRRSPYGHYQKCMSMSGCEMVKQNAYINIKCSLISRIMKTLLVVFALVLVLNYGYALKCNHCVPNGGTRCTLTQETCGFGKDACIAARFNFPPFMGFRRCSSMTECLLLQRNTAMKVKCCQSDLCNNLCFKSRMIKVLLLALVFTLMLANLPFLNHFRSESLSKVLITVVGFALKCYNCVPGISGGSCVTTQETCGYKKDTCVSARFTTYPFSYFRSCFGQNPTRNFQILDIDSKFTGRKFAGNITVYKRHTRSALKCHNCVPYTPGGRCTTTVETCGYKKDTCVAARFTSYPYSYFRRCISMSDCMILQTSPYIKATCCQTDLCNTHAPI</sequence>
<protein>
    <submittedName>
        <fullName evidence="5">CD59 glycoprotein</fullName>
    </submittedName>
</protein>
<comment type="caution">
    <text evidence="5">The sequence shown here is derived from an EMBL/GenBank/DDBJ whole genome shotgun (WGS) entry which is preliminary data.</text>
</comment>
<keyword evidence="2" id="KW-1015">Disulfide bond</keyword>
<gene>
    <name evidence="5" type="ORF">H4Q32_004555</name>
</gene>
<dbReference type="PANTHER" id="PTHR10036:SF25">
    <property type="entry name" value="HEP21 PROTEIN"/>
    <property type="match status" value="1"/>
</dbReference>
<dbReference type="SUPFAM" id="SSF57302">
    <property type="entry name" value="Snake toxin-like"/>
    <property type="match status" value="4"/>
</dbReference>
<evidence type="ECO:0000313" key="6">
    <source>
        <dbReference type="Proteomes" id="UP000830375"/>
    </source>
</evidence>
<organism evidence="5 6">
    <name type="scientific">Labeo rohita</name>
    <name type="common">Indian major carp</name>
    <name type="synonym">Cyprinus rohita</name>
    <dbReference type="NCBI Taxonomy" id="84645"/>
    <lineage>
        <taxon>Eukaryota</taxon>
        <taxon>Metazoa</taxon>
        <taxon>Chordata</taxon>
        <taxon>Craniata</taxon>
        <taxon>Vertebrata</taxon>
        <taxon>Euteleostomi</taxon>
        <taxon>Actinopterygii</taxon>
        <taxon>Neopterygii</taxon>
        <taxon>Teleostei</taxon>
        <taxon>Ostariophysi</taxon>
        <taxon>Cypriniformes</taxon>
        <taxon>Cyprinidae</taxon>
        <taxon>Labeoninae</taxon>
        <taxon>Labeonini</taxon>
        <taxon>Labeo</taxon>
    </lineage>
</organism>
<feature type="domain" description="UPAR/Ly6" evidence="4">
    <location>
        <begin position="66"/>
        <end position="127"/>
    </location>
</feature>
<feature type="domain" description="UPAR/Ly6" evidence="4">
    <location>
        <begin position="354"/>
        <end position="426"/>
    </location>
</feature>
<dbReference type="CDD" id="cd23611">
    <property type="entry name" value="TFP_LU_ECD_THFP5"/>
    <property type="match status" value="2"/>
</dbReference>
<keyword evidence="6" id="KW-1185">Reference proteome</keyword>
<feature type="transmembrane region" description="Helical" evidence="3">
    <location>
        <begin position="233"/>
        <end position="253"/>
    </location>
</feature>
<dbReference type="Pfam" id="PF00021">
    <property type="entry name" value="UPAR_LY6"/>
    <property type="match status" value="4"/>
</dbReference>
<evidence type="ECO:0000256" key="1">
    <source>
        <dbReference type="ARBA" id="ARBA00022729"/>
    </source>
</evidence>